<evidence type="ECO:0000256" key="2">
    <source>
        <dbReference type="SAM" id="SignalP"/>
    </source>
</evidence>
<accession>A0AAD4CTQ8</accession>
<protein>
    <submittedName>
        <fullName evidence="3">Uncharacterized protein</fullName>
    </submittedName>
</protein>
<reference evidence="3" key="1">
    <citation type="journal article" date="2019" name="Beilstein J. Org. Chem.">
        <title>Nanangenines: drimane sesquiterpenoids as the dominant metabolite cohort of a novel Australian fungus, Aspergillus nanangensis.</title>
        <authorList>
            <person name="Lacey H.J."/>
            <person name="Gilchrist C.L.M."/>
            <person name="Crombie A."/>
            <person name="Kalaitzis J.A."/>
            <person name="Vuong D."/>
            <person name="Rutledge P.J."/>
            <person name="Turner P."/>
            <person name="Pitt J.I."/>
            <person name="Lacey E."/>
            <person name="Chooi Y.H."/>
            <person name="Piggott A.M."/>
        </authorList>
    </citation>
    <scope>NUCLEOTIDE SEQUENCE</scope>
    <source>
        <strain evidence="3">MST-FP2251</strain>
    </source>
</reference>
<keyword evidence="4" id="KW-1185">Reference proteome</keyword>
<dbReference type="AlphaFoldDB" id="A0AAD4CTQ8"/>
<dbReference type="EMBL" id="VCAU01000013">
    <property type="protein sequence ID" value="KAF9892386.1"/>
    <property type="molecule type" value="Genomic_DNA"/>
</dbReference>
<name>A0AAD4CTQ8_ASPNN</name>
<reference evidence="3" key="2">
    <citation type="submission" date="2020-02" db="EMBL/GenBank/DDBJ databases">
        <authorList>
            <person name="Gilchrist C.L.M."/>
            <person name="Chooi Y.-H."/>
        </authorList>
    </citation>
    <scope>NUCLEOTIDE SEQUENCE</scope>
    <source>
        <strain evidence="3">MST-FP2251</strain>
    </source>
</reference>
<comment type="caution">
    <text evidence="3">The sequence shown here is derived from an EMBL/GenBank/DDBJ whole genome shotgun (WGS) entry which is preliminary data.</text>
</comment>
<evidence type="ECO:0000313" key="4">
    <source>
        <dbReference type="Proteomes" id="UP001194746"/>
    </source>
</evidence>
<evidence type="ECO:0000256" key="1">
    <source>
        <dbReference type="SAM" id="MobiDB-lite"/>
    </source>
</evidence>
<dbReference type="Proteomes" id="UP001194746">
    <property type="component" value="Unassembled WGS sequence"/>
</dbReference>
<evidence type="ECO:0000313" key="3">
    <source>
        <dbReference type="EMBL" id="KAF9892386.1"/>
    </source>
</evidence>
<proteinExistence type="predicted"/>
<sequence>MRLSSILAPLITLFPSSCLSLSHPITTDVLYWPVTSPEPTILARISYDSVSLEHNLLSYSPPKTTEKDSQDQVVRIGLYTSTATNTKQWVGSLTSLSSLREDLAPILQLYLGPSNEVYHVSVMTSSVSTSSPSNVANPSIELVSSKAGPRPHLNRPVVVGPDGTNPDEPAEKTFLQKYAYLSAPELPNI</sequence>
<gene>
    <name evidence="3" type="ORF">FE257_002163</name>
</gene>
<feature type="signal peptide" evidence="2">
    <location>
        <begin position="1"/>
        <end position="20"/>
    </location>
</feature>
<feature type="region of interest" description="Disordered" evidence="1">
    <location>
        <begin position="144"/>
        <end position="170"/>
    </location>
</feature>
<dbReference type="PANTHER" id="PTHR39219">
    <property type="entry name" value="ER MEMBRANE PROTEIN COMPLEX SUBUNIT 10"/>
    <property type="match status" value="1"/>
</dbReference>
<feature type="chain" id="PRO_5041965505" evidence="2">
    <location>
        <begin position="21"/>
        <end position="189"/>
    </location>
</feature>
<dbReference type="PANTHER" id="PTHR39219:SF1">
    <property type="entry name" value="ER MEMBRANE PROTEIN COMPLEX SUBUNIT 10"/>
    <property type="match status" value="1"/>
</dbReference>
<organism evidence="3 4">
    <name type="scientific">Aspergillus nanangensis</name>
    <dbReference type="NCBI Taxonomy" id="2582783"/>
    <lineage>
        <taxon>Eukaryota</taxon>
        <taxon>Fungi</taxon>
        <taxon>Dikarya</taxon>
        <taxon>Ascomycota</taxon>
        <taxon>Pezizomycotina</taxon>
        <taxon>Eurotiomycetes</taxon>
        <taxon>Eurotiomycetidae</taxon>
        <taxon>Eurotiales</taxon>
        <taxon>Aspergillaceae</taxon>
        <taxon>Aspergillus</taxon>
        <taxon>Aspergillus subgen. Circumdati</taxon>
    </lineage>
</organism>
<keyword evidence="2" id="KW-0732">Signal</keyword>